<gene>
    <name evidence="1" type="ORF">D9Q98_009802</name>
</gene>
<evidence type="ECO:0000313" key="2">
    <source>
        <dbReference type="Proteomes" id="UP001055712"/>
    </source>
</evidence>
<organism evidence="1 2">
    <name type="scientific">Chlorella vulgaris</name>
    <name type="common">Green alga</name>
    <dbReference type="NCBI Taxonomy" id="3077"/>
    <lineage>
        <taxon>Eukaryota</taxon>
        <taxon>Viridiplantae</taxon>
        <taxon>Chlorophyta</taxon>
        <taxon>core chlorophytes</taxon>
        <taxon>Trebouxiophyceae</taxon>
        <taxon>Chlorellales</taxon>
        <taxon>Chlorellaceae</taxon>
        <taxon>Chlorella clade</taxon>
        <taxon>Chlorella</taxon>
    </lineage>
</organism>
<proteinExistence type="predicted"/>
<reference evidence="1" key="1">
    <citation type="journal article" date="2019" name="Plant J.">
        <title>Chlorella vulgaris genome assembly and annotation reveals the molecular basis for metabolic acclimation to high light conditions.</title>
        <authorList>
            <person name="Cecchin M."/>
            <person name="Marcolungo L."/>
            <person name="Rossato M."/>
            <person name="Girolomoni L."/>
            <person name="Cosentino E."/>
            <person name="Cuine S."/>
            <person name="Li-Beisson Y."/>
            <person name="Delledonne M."/>
            <person name="Ballottari M."/>
        </authorList>
    </citation>
    <scope>NUCLEOTIDE SEQUENCE</scope>
    <source>
        <strain evidence="1">211/11P</strain>
    </source>
</reference>
<dbReference type="Proteomes" id="UP001055712">
    <property type="component" value="Unassembled WGS sequence"/>
</dbReference>
<dbReference type="OrthoDB" id="1911459at2759"/>
<evidence type="ECO:0000313" key="1">
    <source>
        <dbReference type="EMBL" id="KAI3423968.1"/>
    </source>
</evidence>
<accession>A0A9D4YSS1</accession>
<name>A0A9D4YSS1_CHLVU</name>
<dbReference type="EMBL" id="SIDB01000014">
    <property type="protein sequence ID" value="KAI3423968.1"/>
    <property type="molecule type" value="Genomic_DNA"/>
</dbReference>
<protein>
    <submittedName>
        <fullName evidence="1">Uncharacterized protein</fullName>
    </submittedName>
</protein>
<comment type="caution">
    <text evidence="1">The sequence shown here is derived from an EMBL/GenBank/DDBJ whole genome shotgun (WGS) entry which is preliminary data.</text>
</comment>
<reference evidence="1" key="2">
    <citation type="submission" date="2020-11" db="EMBL/GenBank/DDBJ databases">
        <authorList>
            <person name="Cecchin M."/>
            <person name="Marcolungo L."/>
            <person name="Rossato M."/>
            <person name="Girolomoni L."/>
            <person name="Cosentino E."/>
            <person name="Cuine S."/>
            <person name="Li-Beisson Y."/>
            <person name="Delledonne M."/>
            <person name="Ballottari M."/>
        </authorList>
    </citation>
    <scope>NUCLEOTIDE SEQUENCE</scope>
    <source>
        <strain evidence="1">211/11P</strain>
        <tissue evidence="1">Whole cell</tissue>
    </source>
</reference>
<keyword evidence="2" id="KW-1185">Reference proteome</keyword>
<sequence>MSALLRARVSSFLAGVALTGVFGVYQLRGDVAEAHKLLMEQTTAYASGLEARVAQLEAAVAKLSKS</sequence>
<dbReference type="AlphaFoldDB" id="A0A9D4YSS1"/>